<keyword evidence="2" id="KW-1185">Reference proteome</keyword>
<gene>
    <name evidence="1" type="ordered locus">Cyan7822_2993</name>
</gene>
<dbReference type="eggNOG" id="ENOG502ZJTW">
    <property type="taxonomic scope" value="Bacteria"/>
</dbReference>
<evidence type="ECO:0000313" key="1">
    <source>
        <dbReference type="EMBL" id="ADN14950.1"/>
    </source>
</evidence>
<dbReference type="AlphaFoldDB" id="E0U8T6"/>
<organism evidence="1 2">
    <name type="scientific">Gloeothece verrucosa (strain PCC 7822)</name>
    <name type="common">Cyanothece sp. (strain PCC 7822)</name>
    <dbReference type="NCBI Taxonomy" id="497965"/>
    <lineage>
        <taxon>Bacteria</taxon>
        <taxon>Bacillati</taxon>
        <taxon>Cyanobacteriota</taxon>
        <taxon>Cyanophyceae</taxon>
        <taxon>Oscillatoriophycideae</taxon>
        <taxon>Chroococcales</taxon>
        <taxon>Aphanothecaceae</taxon>
        <taxon>Gloeothece</taxon>
        <taxon>Gloeothece verrucosa</taxon>
    </lineage>
</organism>
<protein>
    <submittedName>
        <fullName evidence="1">Uncharacterized protein</fullName>
    </submittedName>
</protein>
<dbReference type="KEGG" id="cyj:Cyan7822_2993"/>
<reference evidence="2" key="1">
    <citation type="journal article" date="2011" name="MBio">
        <title>Novel metabolic attributes of the genus Cyanothece, comprising a group of unicellular nitrogen-fixing Cyanobacteria.</title>
        <authorList>
            <person name="Bandyopadhyay A."/>
            <person name="Elvitigala T."/>
            <person name="Welsh E."/>
            <person name="Stockel J."/>
            <person name="Liberton M."/>
            <person name="Min H."/>
            <person name="Sherman L.A."/>
            <person name="Pakrasi H.B."/>
        </authorList>
    </citation>
    <scope>NUCLEOTIDE SEQUENCE [LARGE SCALE GENOMIC DNA]</scope>
    <source>
        <strain evidence="2">PCC 7822</strain>
    </source>
</reference>
<dbReference type="EMBL" id="CP002198">
    <property type="protein sequence ID" value="ADN14950.1"/>
    <property type="molecule type" value="Genomic_DNA"/>
</dbReference>
<dbReference type="OrthoDB" id="583140at2"/>
<proteinExistence type="predicted"/>
<sequence>MSGSLTRLNINLLAQEGQDLTVDSTVFIPDDNFSDIWNNLFNCSVLGLGGFLERFRFAIDFGYDRDIFYFGSL</sequence>
<dbReference type="HOGENOM" id="CLU_2698462_0_0_3"/>
<name>E0U8T6_GLOV7</name>
<dbReference type="RefSeq" id="WP_013323043.1">
    <property type="nucleotide sequence ID" value="NC_014501.1"/>
</dbReference>
<dbReference type="Proteomes" id="UP000008206">
    <property type="component" value="Chromosome"/>
</dbReference>
<accession>E0U8T6</accession>
<evidence type="ECO:0000313" key="2">
    <source>
        <dbReference type="Proteomes" id="UP000008206"/>
    </source>
</evidence>